<sequence length="34" mass="3613">MFYPYIEIAVGIALISALIVALSPQAQPLANLVL</sequence>
<evidence type="ECO:0000313" key="1">
    <source>
        <dbReference type="EMBL" id="SVD43777.1"/>
    </source>
</evidence>
<accession>A0A382VBG2</accession>
<reference evidence="1" key="1">
    <citation type="submission" date="2018-05" db="EMBL/GenBank/DDBJ databases">
        <authorList>
            <person name="Lanie J.A."/>
            <person name="Ng W.-L."/>
            <person name="Kazmierczak K.M."/>
            <person name="Andrzejewski T.M."/>
            <person name="Davidsen T.M."/>
            <person name="Wayne K.J."/>
            <person name="Tettelin H."/>
            <person name="Glass J.I."/>
            <person name="Rusch D."/>
            <person name="Podicherti R."/>
            <person name="Tsui H.-C.T."/>
            <person name="Winkler M.E."/>
        </authorList>
    </citation>
    <scope>NUCLEOTIDE SEQUENCE</scope>
</reference>
<protein>
    <submittedName>
        <fullName evidence="1">Uncharacterized protein</fullName>
    </submittedName>
</protein>
<dbReference type="AlphaFoldDB" id="A0A382VBG2"/>
<name>A0A382VBG2_9ZZZZ</name>
<organism evidence="1">
    <name type="scientific">marine metagenome</name>
    <dbReference type="NCBI Taxonomy" id="408172"/>
    <lineage>
        <taxon>unclassified sequences</taxon>
        <taxon>metagenomes</taxon>
        <taxon>ecological metagenomes</taxon>
    </lineage>
</organism>
<gene>
    <name evidence="1" type="ORF">METZ01_LOCUS396631</name>
</gene>
<proteinExistence type="predicted"/>
<dbReference type="EMBL" id="UINC01150629">
    <property type="protein sequence ID" value="SVD43777.1"/>
    <property type="molecule type" value="Genomic_DNA"/>
</dbReference>